<keyword evidence="3" id="KW-1185">Reference proteome</keyword>
<gene>
    <name evidence="2" type="primary">107367032</name>
</gene>
<reference evidence="3" key="1">
    <citation type="submission" date="2011-08" db="EMBL/GenBank/DDBJ databases">
        <authorList>
            <person name="Rombauts S."/>
        </authorList>
    </citation>
    <scope>NUCLEOTIDE SEQUENCE</scope>
    <source>
        <strain evidence="3">London</strain>
    </source>
</reference>
<name>T1KSR4_TETUR</name>
<accession>T1KSR4</accession>
<proteinExistence type="predicted"/>
<evidence type="ECO:0000256" key="1">
    <source>
        <dbReference type="SAM" id="SignalP"/>
    </source>
</evidence>
<dbReference type="KEGG" id="tut:107367032"/>
<reference evidence="2" key="2">
    <citation type="submission" date="2015-06" db="UniProtKB">
        <authorList>
            <consortium name="EnsemblMetazoa"/>
        </authorList>
    </citation>
    <scope>IDENTIFICATION</scope>
</reference>
<feature type="chain" id="PRO_5004591818" description="WIF domain-containing protein" evidence="1">
    <location>
        <begin position="19"/>
        <end position="159"/>
    </location>
</feature>
<protein>
    <recommendedName>
        <fullName evidence="4">WIF domain-containing protein</fullName>
    </recommendedName>
</protein>
<feature type="signal peptide" evidence="1">
    <location>
        <begin position="1"/>
        <end position="18"/>
    </location>
</feature>
<dbReference type="EnsemblMetazoa" id="tetur20g00560.1">
    <property type="protein sequence ID" value="tetur20g00560.1"/>
    <property type="gene ID" value="tetur20g00560"/>
</dbReference>
<evidence type="ECO:0008006" key="4">
    <source>
        <dbReference type="Google" id="ProtNLM"/>
    </source>
</evidence>
<dbReference type="Proteomes" id="UP000015104">
    <property type="component" value="Unassembled WGS sequence"/>
</dbReference>
<dbReference type="OMA" id="ANSKYQF"/>
<evidence type="ECO:0000313" key="2">
    <source>
        <dbReference type="EnsemblMetazoa" id="tetur20g00560.1"/>
    </source>
</evidence>
<keyword evidence="1" id="KW-0732">Signal</keyword>
<dbReference type="AlphaFoldDB" id="T1KSR4"/>
<dbReference type="OrthoDB" id="10493877at2759"/>
<dbReference type="EMBL" id="CAEY01000509">
    <property type="status" value="NOT_ANNOTATED_CDS"/>
    <property type="molecule type" value="Genomic_DNA"/>
</dbReference>
<sequence>MAKTLIFILFALCSTIHAAPATFERDGIEHTYALGFEIGEMDYQVGPLPLSVSPSKKVNNYEWVGDDSYELNKKMIFKGFSTHNYTIKTVMPFSQIDSIFFEWQDMDEIYGYVDDVNFQTAYLTETTPNQPHITKKYCADDKYPRSLAGSLASRSLSLC</sequence>
<evidence type="ECO:0000313" key="3">
    <source>
        <dbReference type="Proteomes" id="UP000015104"/>
    </source>
</evidence>
<dbReference type="HOGENOM" id="CLU_111736_0_0_1"/>
<organism evidence="2 3">
    <name type="scientific">Tetranychus urticae</name>
    <name type="common">Two-spotted spider mite</name>
    <dbReference type="NCBI Taxonomy" id="32264"/>
    <lineage>
        <taxon>Eukaryota</taxon>
        <taxon>Metazoa</taxon>
        <taxon>Ecdysozoa</taxon>
        <taxon>Arthropoda</taxon>
        <taxon>Chelicerata</taxon>
        <taxon>Arachnida</taxon>
        <taxon>Acari</taxon>
        <taxon>Acariformes</taxon>
        <taxon>Trombidiformes</taxon>
        <taxon>Prostigmata</taxon>
        <taxon>Eleutherengona</taxon>
        <taxon>Raphignathae</taxon>
        <taxon>Tetranychoidea</taxon>
        <taxon>Tetranychidae</taxon>
        <taxon>Tetranychus</taxon>
    </lineage>
</organism>